<organism evidence="6 7">
    <name type="scientific">Blastococcus brunescens</name>
    <dbReference type="NCBI Taxonomy" id="1564165"/>
    <lineage>
        <taxon>Bacteria</taxon>
        <taxon>Bacillati</taxon>
        <taxon>Actinomycetota</taxon>
        <taxon>Actinomycetes</taxon>
        <taxon>Geodermatophilales</taxon>
        <taxon>Geodermatophilaceae</taxon>
        <taxon>Blastococcus</taxon>
    </lineage>
</organism>
<evidence type="ECO:0000259" key="5">
    <source>
        <dbReference type="Pfam" id="PF00384"/>
    </source>
</evidence>
<dbReference type="Gene3D" id="3.40.228.10">
    <property type="entry name" value="Dimethylsulfoxide Reductase, domain 2"/>
    <property type="match status" value="1"/>
</dbReference>
<name>A0ABZ1BC37_9ACTN</name>
<accession>A0ABZ1BC37</accession>
<protein>
    <submittedName>
        <fullName evidence="6">Molybdopterin-dependent oxidoreductase</fullName>
    </submittedName>
</protein>
<dbReference type="RefSeq" id="WP_324278281.1">
    <property type="nucleotide sequence ID" value="NZ_CP141261.1"/>
</dbReference>
<dbReference type="InterPro" id="IPR050123">
    <property type="entry name" value="Prok_molybdopt-oxidoreductase"/>
</dbReference>
<evidence type="ECO:0000256" key="2">
    <source>
        <dbReference type="ARBA" id="ARBA00023004"/>
    </source>
</evidence>
<evidence type="ECO:0000256" key="4">
    <source>
        <dbReference type="SAM" id="MobiDB-lite"/>
    </source>
</evidence>
<feature type="region of interest" description="Disordered" evidence="4">
    <location>
        <begin position="90"/>
        <end position="137"/>
    </location>
</feature>
<feature type="compositionally biased region" description="Low complexity" evidence="4">
    <location>
        <begin position="95"/>
        <end position="137"/>
    </location>
</feature>
<reference evidence="6 7" key="1">
    <citation type="submission" date="2023-12" db="EMBL/GenBank/DDBJ databases">
        <title>Blastococcus brunescens sp. nov., an actonobacterium isolated from sandstone collected in sahara desert.</title>
        <authorList>
            <person name="Gtari M."/>
            <person name="Ghodhbane F."/>
        </authorList>
    </citation>
    <scope>NUCLEOTIDE SEQUENCE [LARGE SCALE GENOMIC DNA]</scope>
    <source>
        <strain evidence="6 7">BMG 8361</strain>
    </source>
</reference>
<keyword evidence="2" id="KW-0408">Iron</keyword>
<evidence type="ECO:0000313" key="6">
    <source>
        <dbReference type="EMBL" id="WRL66970.1"/>
    </source>
</evidence>
<keyword evidence="1" id="KW-0479">Metal-binding</keyword>
<sequence length="137" mass="13802">MPFPLSDIAEADVVVLVGSNPADTMPPAMQYFDAGRERGAQHVVVDPRRTATARNAALHLQPLPGTDLALANGLLHIALAEGWSTRSTSLIARPASTTSGPGSRATGPTGSSGSPASPWPTSGAPSSPSHGPSGPSC</sequence>
<dbReference type="Pfam" id="PF00384">
    <property type="entry name" value="Molybdopterin"/>
    <property type="match status" value="1"/>
</dbReference>
<dbReference type="PANTHER" id="PTHR43105">
    <property type="entry name" value="RESPIRATORY NITRATE REDUCTASE"/>
    <property type="match status" value="1"/>
</dbReference>
<dbReference type="EMBL" id="CP141261">
    <property type="protein sequence ID" value="WRL66970.1"/>
    <property type="molecule type" value="Genomic_DNA"/>
</dbReference>
<keyword evidence="3" id="KW-0411">Iron-sulfur</keyword>
<evidence type="ECO:0000256" key="1">
    <source>
        <dbReference type="ARBA" id="ARBA00022723"/>
    </source>
</evidence>
<proteinExistence type="predicted"/>
<evidence type="ECO:0000256" key="3">
    <source>
        <dbReference type="ARBA" id="ARBA00023014"/>
    </source>
</evidence>
<gene>
    <name evidence="6" type="ORF">U6N30_12975</name>
</gene>
<dbReference type="InterPro" id="IPR006656">
    <property type="entry name" value="Mopterin_OxRdtase"/>
</dbReference>
<dbReference type="PANTHER" id="PTHR43105:SF10">
    <property type="entry name" value="NADH-QUINONE OXIDOREDUCTASE SUBUNIT G"/>
    <property type="match status" value="1"/>
</dbReference>
<keyword evidence="7" id="KW-1185">Reference proteome</keyword>
<evidence type="ECO:0000313" key="7">
    <source>
        <dbReference type="Proteomes" id="UP001324287"/>
    </source>
</evidence>
<dbReference type="SUPFAM" id="SSF53706">
    <property type="entry name" value="Formate dehydrogenase/DMSO reductase, domains 1-3"/>
    <property type="match status" value="1"/>
</dbReference>
<feature type="domain" description="Molybdopterin oxidoreductase" evidence="5">
    <location>
        <begin position="4"/>
        <end position="84"/>
    </location>
</feature>
<dbReference type="Proteomes" id="UP001324287">
    <property type="component" value="Chromosome"/>
</dbReference>